<dbReference type="InterPro" id="IPR025715">
    <property type="entry name" value="FoP_C"/>
</dbReference>
<dbReference type="Proteomes" id="UP000019462">
    <property type="component" value="Unassembled WGS sequence"/>
</dbReference>
<dbReference type="GO" id="GO:0003729">
    <property type="term" value="F:mRNA binding"/>
    <property type="evidence" value="ECO:0007669"/>
    <property type="project" value="TreeGrafter"/>
</dbReference>
<dbReference type="Gene3D" id="3.30.70.330">
    <property type="match status" value="1"/>
</dbReference>
<dbReference type="InterPro" id="IPR035979">
    <property type="entry name" value="RBD_domain_sf"/>
</dbReference>
<dbReference type="Pfam" id="PF00076">
    <property type="entry name" value="RRM_1"/>
    <property type="match status" value="1"/>
</dbReference>
<dbReference type="PANTHER" id="PTHR19965:SF35">
    <property type="entry name" value="RNA ANNEALING PROTEIN YRA1"/>
    <property type="match status" value="1"/>
</dbReference>
<dbReference type="InterPro" id="IPR000504">
    <property type="entry name" value="RRM_dom"/>
</dbReference>
<feature type="domain" description="RRM" evidence="4">
    <location>
        <begin position="231"/>
        <end position="310"/>
    </location>
</feature>
<evidence type="ECO:0000313" key="5">
    <source>
        <dbReference type="EMBL" id="ETS64933.1"/>
    </source>
</evidence>
<dbReference type="GO" id="GO:0005634">
    <property type="term" value="C:nucleus"/>
    <property type="evidence" value="ECO:0007669"/>
    <property type="project" value="TreeGrafter"/>
</dbReference>
<accession>W3VTH9</accession>
<dbReference type="Pfam" id="PF13865">
    <property type="entry name" value="FoP_duplication"/>
    <property type="match status" value="1"/>
</dbReference>
<dbReference type="OrthoDB" id="346839at2759"/>
<dbReference type="InterPro" id="IPR012677">
    <property type="entry name" value="Nucleotide-bd_a/b_plait_sf"/>
</dbReference>
<dbReference type="SMART" id="SM01218">
    <property type="entry name" value="FoP_duplication"/>
    <property type="match status" value="1"/>
</dbReference>
<evidence type="ECO:0000256" key="1">
    <source>
        <dbReference type="ARBA" id="ARBA00022884"/>
    </source>
</evidence>
<evidence type="ECO:0000259" key="4">
    <source>
        <dbReference type="PROSITE" id="PS50102"/>
    </source>
</evidence>
<feature type="region of interest" description="Disordered" evidence="3">
    <location>
        <begin position="329"/>
        <end position="395"/>
    </location>
</feature>
<dbReference type="InterPro" id="IPR051229">
    <property type="entry name" value="ALYREF_mRNA_export"/>
</dbReference>
<evidence type="ECO:0000313" key="6">
    <source>
        <dbReference type="Proteomes" id="UP000019462"/>
    </source>
</evidence>
<dbReference type="EMBL" id="AWNI01000003">
    <property type="protein sequence ID" value="ETS64933.1"/>
    <property type="molecule type" value="Genomic_DNA"/>
</dbReference>
<dbReference type="PANTHER" id="PTHR19965">
    <property type="entry name" value="RNA AND EXPORT FACTOR BINDING PROTEIN"/>
    <property type="match status" value="1"/>
</dbReference>
<organism evidence="5 6">
    <name type="scientific">Moesziomyces aphidis</name>
    <name type="common">Pseudozyma aphidis</name>
    <dbReference type="NCBI Taxonomy" id="84754"/>
    <lineage>
        <taxon>Eukaryota</taxon>
        <taxon>Fungi</taxon>
        <taxon>Dikarya</taxon>
        <taxon>Basidiomycota</taxon>
        <taxon>Ustilaginomycotina</taxon>
        <taxon>Ustilaginomycetes</taxon>
        <taxon>Ustilaginales</taxon>
        <taxon>Ustilaginaceae</taxon>
        <taxon>Moesziomyces</taxon>
    </lineage>
</organism>
<keyword evidence="1 2" id="KW-0694">RNA-binding</keyword>
<protein>
    <recommendedName>
        <fullName evidence="4">RRM domain-containing protein</fullName>
    </recommendedName>
</protein>
<keyword evidence="6" id="KW-1185">Reference proteome</keyword>
<sequence length="395" mass="40357">MVSMPQLPAPSTRRCEPGWPRIAILANSHIASARVFASTSASIAAAPALQAEPAPPCAYEQPDRNAVHRPLVEGFASADAFSRWTKPQEHRILTELASPTSTFPRPPLAAAHAAVPTLPRLGSFANFDSAVATASATAIAVSIADAIARLASPPPMASPPLYPLEEIIAARPKRAGAGRTSQRGRKGGRSGRPSAKAAAVGAGAQNAAVIAASNRNKPPVVIPGRSANTGSKIILSNLPLDVTEAQVKELFSTTIGPLRKVAMSYRANGQSTGVCTVEFQRADDAGRAYTQYNNRLIDGKKPLKVEVVVDPAKVAAAPAAGARGAKGAAGAAAAGAKGRGGRAAAGAAKRGRGGRGNGSGSGAKREARPKKTVEDLDAEMEDYNKQGSTDAAPAA</sequence>
<dbReference type="HOGENOM" id="CLU_698537_0_0_1"/>
<reference evidence="5 6" key="1">
    <citation type="journal article" date="2014" name="Genome Announc.">
        <title>Genome sequence of the basidiomycetous fungus Pseudozyma aphidis DSM70725, an efficient producer of biosurfactant mannosylerythritol lipids.</title>
        <authorList>
            <person name="Lorenz S."/>
            <person name="Guenther M."/>
            <person name="Grumaz C."/>
            <person name="Rupp S."/>
            <person name="Zibek S."/>
            <person name="Sohn K."/>
        </authorList>
    </citation>
    <scope>NUCLEOTIDE SEQUENCE [LARGE SCALE GENOMIC DNA]</scope>
    <source>
        <strain evidence="6">ATCC 32657 / CBS 517.83 / DSM 70725 / JCM 10318 / NBRC 10182 / NRRL Y-7954 / St-0401</strain>
    </source>
</reference>
<comment type="caution">
    <text evidence="5">The sequence shown here is derived from an EMBL/GenBank/DDBJ whole genome shotgun (WGS) entry which is preliminary data.</text>
</comment>
<feature type="compositionally biased region" description="Basic and acidic residues" evidence="3">
    <location>
        <begin position="363"/>
        <end position="374"/>
    </location>
</feature>
<dbReference type="SMART" id="SM00360">
    <property type="entry name" value="RRM"/>
    <property type="match status" value="1"/>
</dbReference>
<dbReference type="AlphaFoldDB" id="W3VTH9"/>
<proteinExistence type="predicted"/>
<dbReference type="PROSITE" id="PS50102">
    <property type="entry name" value="RRM"/>
    <property type="match status" value="1"/>
</dbReference>
<name>W3VTH9_MOEAP</name>
<evidence type="ECO:0000256" key="3">
    <source>
        <dbReference type="SAM" id="MobiDB-lite"/>
    </source>
</evidence>
<feature type="compositionally biased region" description="Basic residues" evidence="3">
    <location>
        <begin position="172"/>
        <end position="189"/>
    </location>
</feature>
<evidence type="ECO:0000256" key="2">
    <source>
        <dbReference type="PROSITE-ProRule" id="PRU00176"/>
    </source>
</evidence>
<feature type="region of interest" description="Disordered" evidence="3">
    <location>
        <begin position="172"/>
        <end position="198"/>
    </location>
</feature>
<gene>
    <name evidence="5" type="ORF">PaG_00367</name>
</gene>
<dbReference type="SUPFAM" id="SSF54928">
    <property type="entry name" value="RNA-binding domain, RBD"/>
    <property type="match status" value="1"/>
</dbReference>